<organism evidence="2">
    <name type="scientific">mine drainage metagenome</name>
    <dbReference type="NCBI Taxonomy" id="410659"/>
    <lineage>
        <taxon>unclassified sequences</taxon>
        <taxon>metagenomes</taxon>
        <taxon>ecological metagenomes</taxon>
    </lineage>
</organism>
<dbReference type="InterPro" id="IPR011013">
    <property type="entry name" value="Gal_mutarotase_sf_dom"/>
</dbReference>
<proteinExistence type="predicted"/>
<dbReference type="InterPro" id="IPR015220">
    <property type="entry name" value="Glucodextranase_N"/>
</dbReference>
<dbReference type="SUPFAM" id="SSF74650">
    <property type="entry name" value="Galactose mutarotase-like"/>
    <property type="match status" value="1"/>
</dbReference>
<comment type="caution">
    <text evidence="2">The sequence shown here is derived from an EMBL/GenBank/DDBJ whole genome shotgun (WGS) entry which is preliminary data.</text>
</comment>
<evidence type="ECO:0000313" key="2">
    <source>
        <dbReference type="EMBL" id="EQD79199.1"/>
    </source>
</evidence>
<reference evidence="2" key="2">
    <citation type="journal article" date="2014" name="ISME J.">
        <title>Microbial stratification in low pH oxic and suboxic macroscopic growths along an acid mine drainage.</title>
        <authorList>
            <person name="Mendez-Garcia C."/>
            <person name="Mesa V."/>
            <person name="Sprenger R.R."/>
            <person name="Richter M."/>
            <person name="Diez M.S."/>
            <person name="Solano J."/>
            <person name="Bargiela R."/>
            <person name="Golyshina O.V."/>
            <person name="Manteca A."/>
            <person name="Ramos J.L."/>
            <person name="Gallego J.R."/>
            <person name="Llorente I."/>
            <person name="Martins Dos Santos V.A."/>
            <person name="Jensen O.N."/>
            <person name="Pelaez A.I."/>
            <person name="Sanchez J."/>
            <person name="Ferrer M."/>
        </authorList>
    </citation>
    <scope>NUCLEOTIDE SEQUENCE</scope>
</reference>
<dbReference type="GO" id="GO:0003824">
    <property type="term" value="F:catalytic activity"/>
    <property type="evidence" value="ECO:0007669"/>
    <property type="project" value="InterPro"/>
</dbReference>
<gene>
    <name evidence="2" type="ORF">B1B_00324</name>
</gene>
<feature type="non-terminal residue" evidence="2">
    <location>
        <position position="243"/>
    </location>
</feature>
<name>T1DCN2_9ZZZZ</name>
<dbReference type="GO" id="GO:0005975">
    <property type="term" value="P:carbohydrate metabolic process"/>
    <property type="evidence" value="ECO:0007669"/>
    <property type="project" value="InterPro"/>
</dbReference>
<reference evidence="2" key="1">
    <citation type="submission" date="2013-08" db="EMBL/GenBank/DDBJ databases">
        <authorList>
            <person name="Mendez C."/>
            <person name="Richter M."/>
            <person name="Ferrer M."/>
            <person name="Sanchez J."/>
        </authorList>
    </citation>
    <scope>NUCLEOTIDE SEQUENCE</scope>
</reference>
<dbReference type="EMBL" id="AUZY01000248">
    <property type="protein sequence ID" value="EQD79199.1"/>
    <property type="molecule type" value="Genomic_DNA"/>
</dbReference>
<dbReference type="Pfam" id="PF09137">
    <property type="entry name" value="Glucodextran_N"/>
    <property type="match status" value="1"/>
</dbReference>
<dbReference type="Gene3D" id="2.70.98.10">
    <property type="match status" value="1"/>
</dbReference>
<dbReference type="InterPro" id="IPR014718">
    <property type="entry name" value="GH-type_carb-bd"/>
</dbReference>
<dbReference type="AlphaFoldDB" id="T1DCN2"/>
<sequence length="243" mass="26702">MVAPVMRGDRVAFGAPGRPPRWSHSNKDGLGTAYSGDSRLWFTLWRGIVTELYFPTLDRPQLRDLEFLFTDGSTFFHEEKRDLTPSIARIGDDALAYRVHAEPSGGRYRLRKTVVSHPHLPCLLMRVHLEVTDPTLVGRLRAFVLAAPHLAVGGWGNTASVRTLLGHPVLLAEKDGSALAIAASRPFVRSSVGYVGESDGWTDLHRHRDLTWEFDRAPDGNVALTGELPVAGATTEFTLGVAL</sequence>
<evidence type="ECO:0000259" key="1">
    <source>
        <dbReference type="Pfam" id="PF09137"/>
    </source>
</evidence>
<accession>T1DCN2</accession>
<dbReference type="GO" id="GO:0030246">
    <property type="term" value="F:carbohydrate binding"/>
    <property type="evidence" value="ECO:0007669"/>
    <property type="project" value="InterPro"/>
</dbReference>
<dbReference type="CDD" id="cd07430">
    <property type="entry name" value="GH15_N"/>
    <property type="match status" value="1"/>
</dbReference>
<feature type="domain" description="Glucodextranase N-terminal" evidence="1">
    <location>
        <begin position="12"/>
        <end position="242"/>
    </location>
</feature>
<protein>
    <submittedName>
        <fullName evidence="2">Glucodextranase N domain protein</fullName>
    </submittedName>
</protein>